<dbReference type="AlphaFoldDB" id="A0AAD1W857"/>
<dbReference type="Proteomes" id="UP001295444">
    <property type="component" value="Chromosome 05"/>
</dbReference>
<protein>
    <submittedName>
        <fullName evidence="2">Uncharacterized protein</fullName>
    </submittedName>
</protein>
<sequence>VPLFLRRLGLPHTEVADWILGLLEQRPGPMTQRAARRRREDSPRRPPAHRFPNPAQHAE</sequence>
<evidence type="ECO:0000256" key="1">
    <source>
        <dbReference type="SAM" id="MobiDB-lite"/>
    </source>
</evidence>
<keyword evidence="3" id="KW-1185">Reference proteome</keyword>
<evidence type="ECO:0000313" key="3">
    <source>
        <dbReference type="Proteomes" id="UP001295444"/>
    </source>
</evidence>
<name>A0AAD1W857_PELCU</name>
<accession>A0AAD1W857</accession>
<dbReference type="EMBL" id="OW240916">
    <property type="protein sequence ID" value="CAH2293011.1"/>
    <property type="molecule type" value="Genomic_DNA"/>
</dbReference>
<proteinExistence type="predicted"/>
<evidence type="ECO:0000313" key="2">
    <source>
        <dbReference type="EMBL" id="CAH2293011.1"/>
    </source>
</evidence>
<feature type="non-terminal residue" evidence="2">
    <location>
        <position position="1"/>
    </location>
</feature>
<feature type="region of interest" description="Disordered" evidence="1">
    <location>
        <begin position="26"/>
        <end position="59"/>
    </location>
</feature>
<gene>
    <name evidence="2" type="ORF">PECUL_23A060129</name>
</gene>
<organism evidence="2 3">
    <name type="scientific">Pelobates cultripes</name>
    <name type="common">Western spadefoot toad</name>
    <dbReference type="NCBI Taxonomy" id="61616"/>
    <lineage>
        <taxon>Eukaryota</taxon>
        <taxon>Metazoa</taxon>
        <taxon>Chordata</taxon>
        <taxon>Craniata</taxon>
        <taxon>Vertebrata</taxon>
        <taxon>Euteleostomi</taxon>
        <taxon>Amphibia</taxon>
        <taxon>Batrachia</taxon>
        <taxon>Anura</taxon>
        <taxon>Pelobatoidea</taxon>
        <taxon>Pelobatidae</taxon>
        <taxon>Pelobates</taxon>
    </lineage>
</organism>
<reference evidence="2" key="1">
    <citation type="submission" date="2022-03" db="EMBL/GenBank/DDBJ databases">
        <authorList>
            <person name="Alioto T."/>
            <person name="Alioto T."/>
            <person name="Gomez Garrido J."/>
        </authorList>
    </citation>
    <scope>NUCLEOTIDE SEQUENCE</scope>
</reference>